<comment type="caution">
    <text evidence="2">The sequence shown here is derived from an EMBL/GenBank/DDBJ whole genome shotgun (WGS) entry which is preliminary data.</text>
</comment>
<dbReference type="InterPro" id="IPR001810">
    <property type="entry name" value="F-box_dom"/>
</dbReference>
<gene>
    <name evidence="2" type="ORF">CSEC_2301</name>
</gene>
<organism evidence="2 3">
    <name type="scientific">Candidatus Criblamydia sequanensis CRIB-18</name>
    <dbReference type="NCBI Taxonomy" id="1437425"/>
    <lineage>
        <taxon>Bacteria</taxon>
        <taxon>Pseudomonadati</taxon>
        <taxon>Chlamydiota</taxon>
        <taxon>Chlamydiia</taxon>
        <taxon>Parachlamydiales</taxon>
        <taxon>Candidatus Criblamydiaceae</taxon>
        <taxon>Candidatus Criblamydia</taxon>
    </lineage>
</organism>
<dbReference type="InterPro" id="IPR036047">
    <property type="entry name" value="F-box-like_dom_sf"/>
</dbReference>
<reference evidence="2" key="2">
    <citation type="submission" date="2014-09" db="EMBL/GenBank/DDBJ databases">
        <title>Criblamydia sequanensis harbors a mega-plasmid encoding arsenite resistance.</title>
        <authorList>
            <person name="Bertelli C."/>
            <person name="Goesmann A."/>
            <person name="Greub G."/>
        </authorList>
    </citation>
    <scope>NUCLEOTIDE SEQUENCE [LARGE SCALE GENOMIC DNA]</scope>
    <source>
        <strain evidence="2">CRIB-18</strain>
    </source>
</reference>
<evidence type="ECO:0000259" key="1">
    <source>
        <dbReference type="PROSITE" id="PS50181"/>
    </source>
</evidence>
<dbReference type="Proteomes" id="UP000031552">
    <property type="component" value="Unassembled WGS sequence"/>
</dbReference>
<dbReference type="PROSITE" id="PS50181">
    <property type="entry name" value="FBOX"/>
    <property type="match status" value="1"/>
</dbReference>
<evidence type="ECO:0000313" key="2">
    <source>
        <dbReference type="EMBL" id="CDR35107.1"/>
    </source>
</evidence>
<dbReference type="SMART" id="SM00256">
    <property type="entry name" value="FBOX"/>
    <property type="match status" value="1"/>
</dbReference>
<protein>
    <submittedName>
        <fullName evidence="2">F-box domain-containing protein</fullName>
    </submittedName>
</protein>
<accession>A0A090D0N7</accession>
<name>A0A090D0N7_9BACT</name>
<feature type="domain" description="F-box" evidence="1">
    <location>
        <begin position="7"/>
        <end position="53"/>
    </location>
</feature>
<proteinExistence type="predicted"/>
<dbReference type="AlphaFoldDB" id="A0A090D0N7"/>
<dbReference type="SUPFAM" id="SSF81383">
    <property type="entry name" value="F-box domain"/>
    <property type="match status" value="1"/>
</dbReference>
<dbReference type="Gene3D" id="1.20.1280.50">
    <property type="match status" value="1"/>
</dbReference>
<reference evidence="2" key="1">
    <citation type="submission" date="2013-12" db="EMBL/GenBank/DDBJ databases">
        <authorList>
            <person name="Linke B."/>
        </authorList>
    </citation>
    <scope>NUCLEOTIDE SEQUENCE [LARGE SCALE GENOMIC DNA]</scope>
    <source>
        <strain evidence="2">CRIB-18</strain>
    </source>
</reference>
<keyword evidence="3" id="KW-1185">Reference proteome</keyword>
<evidence type="ECO:0000313" key="3">
    <source>
        <dbReference type="Proteomes" id="UP000031552"/>
    </source>
</evidence>
<dbReference type="Pfam" id="PF12937">
    <property type="entry name" value="F-box-like"/>
    <property type="match status" value="1"/>
</dbReference>
<sequence>MNSIHEASPLQSLPLELQVAICSYLKDIDLAIMELTCKHFKELLKDDLFWKENTPLSAQLYPTLSAKDSLLKNYRDYCNYFSEIFPELKEGPSLNAFQKKKQTDEVLKKSFKDRSHTETATLFLNIFYHKKELINFVVDVFSDFNPH</sequence>
<dbReference type="EMBL" id="CCEJ010000013">
    <property type="protein sequence ID" value="CDR35107.1"/>
    <property type="molecule type" value="Genomic_DNA"/>
</dbReference>
<dbReference type="RefSeq" id="WP_041018658.1">
    <property type="nucleotide sequence ID" value="NZ_CCEJ010000013.1"/>
</dbReference>